<dbReference type="GO" id="GO:0005886">
    <property type="term" value="C:plasma membrane"/>
    <property type="evidence" value="ECO:0007669"/>
    <property type="project" value="UniProtKB-SubCell"/>
</dbReference>
<evidence type="ECO:0000256" key="11">
    <source>
        <dbReference type="ARBA" id="ARBA00023303"/>
    </source>
</evidence>
<evidence type="ECO:0000256" key="2">
    <source>
        <dbReference type="ARBA" id="ARBA00004651"/>
    </source>
</evidence>
<keyword evidence="5 12" id="KW-0812">Transmembrane</keyword>
<keyword evidence="9 12" id="KW-0406">Ion transport</keyword>
<organism evidence="13 14">
    <name type="scientific">Romanomermis culicivorax</name>
    <name type="common">Nematode worm</name>
    <dbReference type="NCBI Taxonomy" id="13658"/>
    <lineage>
        <taxon>Eukaryota</taxon>
        <taxon>Metazoa</taxon>
        <taxon>Ecdysozoa</taxon>
        <taxon>Nematoda</taxon>
        <taxon>Enoplea</taxon>
        <taxon>Dorylaimia</taxon>
        <taxon>Mermithida</taxon>
        <taxon>Mermithoidea</taxon>
        <taxon>Mermithidae</taxon>
        <taxon>Romanomermis</taxon>
    </lineage>
</organism>
<dbReference type="GO" id="GO:0005243">
    <property type="term" value="F:gap junction channel activity"/>
    <property type="evidence" value="ECO:0007669"/>
    <property type="project" value="TreeGrafter"/>
</dbReference>
<feature type="transmembrane region" description="Helical" evidence="12">
    <location>
        <begin position="262"/>
        <end position="285"/>
    </location>
</feature>
<accession>A0A915KEE9</accession>
<evidence type="ECO:0000256" key="12">
    <source>
        <dbReference type="RuleBase" id="RU010713"/>
    </source>
</evidence>
<evidence type="ECO:0000256" key="8">
    <source>
        <dbReference type="ARBA" id="ARBA00022989"/>
    </source>
</evidence>
<evidence type="ECO:0000256" key="6">
    <source>
        <dbReference type="ARBA" id="ARBA00022868"/>
    </source>
</evidence>
<evidence type="ECO:0000256" key="1">
    <source>
        <dbReference type="ARBA" id="ARBA00004610"/>
    </source>
</evidence>
<dbReference type="InterPro" id="IPR000990">
    <property type="entry name" value="Innexin"/>
</dbReference>
<keyword evidence="13" id="KW-1185">Reference proteome</keyword>
<evidence type="ECO:0000256" key="7">
    <source>
        <dbReference type="ARBA" id="ARBA00022949"/>
    </source>
</evidence>
<evidence type="ECO:0000256" key="4">
    <source>
        <dbReference type="ARBA" id="ARBA00022475"/>
    </source>
</evidence>
<evidence type="ECO:0000256" key="5">
    <source>
        <dbReference type="ARBA" id="ARBA00022692"/>
    </source>
</evidence>
<comment type="function">
    <text evidence="12">Structural component of the gap junctions.</text>
</comment>
<evidence type="ECO:0000256" key="10">
    <source>
        <dbReference type="ARBA" id="ARBA00023136"/>
    </source>
</evidence>
<keyword evidence="8 12" id="KW-1133">Transmembrane helix</keyword>
<protein>
    <recommendedName>
        <fullName evidence="12">Innexin</fullName>
    </recommendedName>
</protein>
<keyword evidence="6" id="KW-0303">Gap junction</keyword>
<sequence length="468" mass="54849">MKLVAISMTGAGCRRTAFDKCRHLEKIPQYQADKLLHGSHQVKAAHHHASHGGEKGEEKEFGPSMILYYLAGAFKQLAPRLDDDFVDKLNYYYTTTIMISFSLLVTAKQYVGYPIQCWVPATFTDAMEQYTENYCWVQNTYWVPIDEEIPREVYNRRNRQIGYYQWVSFVLAIQALLFYVPCIMWRGLLYWHSGVNLQGIVQMACDARMLDAEYKYRAVHTMARYMQDEFHVRHNDLKDDRSNTCFSSLTRPWSGRRGCGSYVTVLYIAIKLLYTLNIALQFFLLNHFLGTKSLLYGFRVLNDLIHEIRWEQSGVFPRVTLCDFEVRALGNVHRHTVQCVLMINMFNEKIYLFLWFWLLTVGVATILNAIYWLLIMFFPNQDVSFVRKYLRVLSEYPGKAIADDVTINKFVDDFLRKDGVFMLRMISTHAGELICSEVILALWNDFNYIDHSPNQFWDQRTSDDPNMC</sequence>
<reference evidence="14" key="1">
    <citation type="submission" date="2022-11" db="UniProtKB">
        <authorList>
            <consortium name="WormBaseParasite"/>
        </authorList>
    </citation>
    <scope>IDENTIFICATION</scope>
</reference>
<keyword evidence="11 12" id="KW-0407">Ion channel</keyword>
<keyword evidence="10 12" id="KW-0472">Membrane</keyword>
<evidence type="ECO:0000313" key="13">
    <source>
        <dbReference type="Proteomes" id="UP000887565"/>
    </source>
</evidence>
<feature type="transmembrane region" description="Helical" evidence="12">
    <location>
        <begin position="352"/>
        <end position="378"/>
    </location>
</feature>
<comment type="subcellular location">
    <subcellularLocation>
        <location evidence="1">Cell junction</location>
        <location evidence="1">Gap junction</location>
    </subcellularLocation>
    <subcellularLocation>
        <location evidence="2 12">Cell membrane</location>
        <topology evidence="2 12">Multi-pass membrane protein</topology>
    </subcellularLocation>
</comment>
<dbReference type="AlphaFoldDB" id="A0A915KEE9"/>
<dbReference type="OMA" id="EIEWEQT"/>
<evidence type="ECO:0000313" key="14">
    <source>
        <dbReference type="WBParaSite" id="nRc.2.0.1.t36314-RA"/>
    </source>
</evidence>
<keyword evidence="4" id="KW-1003">Cell membrane</keyword>
<dbReference type="Pfam" id="PF00876">
    <property type="entry name" value="Innexin"/>
    <property type="match status" value="1"/>
</dbReference>
<dbReference type="GO" id="GO:0005921">
    <property type="term" value="C:gap junction"/>
    <property type="evidence" value="ECO:0007669"/>
    <property type="project" value="UniProtKB-SubCell"/>
</dbReference>
<comment type="similarity">
    <text evidence="12">Belongs to the pannexin family.</text>
</comment>
<gene>
    <name evidence="12" type="primary">inx</name>
</gene>
<dbReference type="PROSITE" id="PS51013">
    <property type="entry name" value="PANNEXIN"/>
    <property type="match status" value="1"/>
</dbReference>
<dbReference type="WBParaSite" id="nRc.2.0.1.t36314-RA">
    <property type="protein sequence ID" value="nRc.2.0.1.t36314-RA"/>
    <property type="gene ID" value="nRc.2.0.1.g36314"/>
</dbReference>
<feature type="transmembrane region" description="Helical" evidence="12">
    <location>
        <begin position="166"/>
        <end position="188"/>
    </location>
</feature>
<dbReference type="PANTHER" id="PTHR11893">
    <property type="entry name" value="INNEXIN"/>
    <property type="match status" value="1"/>
</dbReference>
<dbReference type="GO" id="GO:0034220">
    <property type="term" value="P:monoatomic ion transmembrane transport"/>
    <property type="evidence" value="ECO:0007669"/>
    <property type="project" value="UniProtKB-KW"/>
</dbReference>
<keyword evidence="3 12" id="KW-0813">Transport</keyword>
<keyword evidence="7" id="KW-0965">Cell junction</keyword>
<comment type="caution">
    <text evidence="12">Lacks conserved residue(s) required for the propagation of feature annotation.</text>
</comment>
<evidence type="ECO:0000256" key="3">
    <source>
        <dbReference type="ARBA" id="ARBA00022448"/>
    </source>
</evidence>
<dbReference type="Proteomes" id="UP000887565">
    <property type="component" value="Unplaced"/>
</dbReference>
<proteinExistence type="inferred from homology"/>
<evidence type="ECO:0000256" key="9">
    <source>
        <dbReference type="ARBA" id="ARBA00023065"/>
    </source>
</evidence>
<name>A0A915KEE9_ROMCU</name>
<dbReference type="PANTHER" id="PTHR11893:SF18">
    <property type="entry name" value="INNEXIN UNC-7"/>
    <property type="match status" value="1"/>
</dbReference>
<dbReference type="PRINTS" id="PR01262">
    <property type="entry name" value="INNEXIN"/>
</dbReference>